<dbReference type="EMBL" id="AP023213">
    <property type="protein sequence ID" value="BCO11355.1"/>
    <property type="molecule type" value="Genomic_DNA"/>
</dbReference>
<sequence>MKFVYSEGVNEIRERCFERSKEGLSELMSGKAVLEIENLGL</sequence>
<dbReference type="Proteomes" id="UP000515472">
    <property type="component" value="Chromosome"/>
</dbReference>
<protein>
    <submittedName>
        <fullName evidence="1">Uncharacterized protein</fullName>
    </submittedName>
</protein>
<organism evidence="1 2">
    <name type="scientific">Citrifermentans bremense</name>
    <dbReference type="NCBI Taxonomy" id="60035"/>
    <lineage>
        <taxon>Bacteria</taxon>
        <taxon>Pseudomonadati</taxon>
        <taxon>Thermodesulfobacteriota</taxon>
        <taxon>Desulfuromonadia</taxon>
        <taxon>Geobacterales</taxon>
        <taxon>Geobacteraceae</taxon>
        <taxon>Citrifermentans</taxon>
    </lineage>
</organism>
<reference evidence="1 2" key="1">
    <citation type="submission" date="2020-06" db="EMBL/GenBank/DDBJ databases">
        <title>Interaction of electrochemicaly active bacteria, Geobacter bremensis R4 on different carbon anode.</title>
        <authorList>
            <person name="Meng L."/>
            <person name="Yoshida N."/>
        </authorList>
    </citation>
    <scope>NUCLEOTIDE SEQUENCE [LARGE SCALE GENOMIC DNA]</scope>
    <source>
        <strain evidence="1 2">R4</strain>
    </source>
</reference>
<dbReference type="AlphaFoldDB" id="A0A7R7J072"/>
<gene>
    <name evidence="1" type="ORF">GEOBRER4_n1845</name>
</gene>
<keyword evidence="2" id="KW-1185">Reference proteome</keyword>
<proteinExistence type="predicted"/>
<evidence type="ECO:0000313" key="2">
    <source>
        <dbReference type="Proteomes" id="UP000515472"/>
    </source>
</evidence>
<name>A0A7R7J072_9BACT</name>
<accession>A0A7R7J072</accession>
<evidence type="ECO:0000313" key="1">
    <source>
        <dbReference type="EMBL" id="BCO11355.1"/>
    </source>
</evidence>